<dbReference type="GO" id="GO:0003678">
    <property type="term" value="F:DNA helicase activity"/>
    <property type="evidence" value="ECO:0007669"/>
    <property type="project" value="TreeGrafter"/>
</dbReference>
<sequence length="1205" mass="136695">MMKLCQFGIPSSLSQRVSNYFKLSRNNLQSPVLPKLLQHDIRIYCLSGSSGNEKNMEKLVAHIERLKSSLDVDKNKLIVPNFSSVRKIGGVRSRRNESAFECSLNVNIPSLISFRALGKGLTKELAKKSAINVFIRTTSFYTSKSITKSSIDNDILTPSSSRSSLNSKHDYCAVGVNVLKDLRRQYSHCATETKESEKQKPVSAIDLETHHSGEEADARKNEEKIIHSIDSEIDQKLYRDLLKVYPAPRNRLQNFFDTLEKSSKKKLLRTSSRLNKAKQWEYKYSLEWPKSAEFIGVSSSKKESAKKSALLALKWLKDMGKIDSKGNLFTVNPKEFRRQELNKPLASISLNKEYIEETESLVEEYDNVFAEQLQEICSQWDNTDRPSYFDTGVAKFDQFEASKTFLERRNKDLLAALEKRKTLPSRSLPLPITDYGARIVDLVRNNQVVVIKGEPGCGKSTQVPQLIFDDYTERLEGTECNIVVTQPRKISAMSIAERIAHERYEELGDVIGYQVRFASKLPQFNDGNILFCTLGIMLRKLLSPDGLYGVTHLIIDEAHERDLNTDILLLLAKRAIASNPDLRIVIMSATINPELFQNYFNGAPSILVPGFTHPVSSNFLDSNMERTLRLTGAEIKKGLEQPGGDNKIITKMVTKMVNWIDDNRPPGAILVFLPGWDTIRKVRDELDAYSDLFVVPVHSRLSHDDQRKIFMQPPRGKRKVVLATNIAETSITINDVIYVIDSGLLKEKRLNSTDGLSCLDNQWASRASVIQRKGRAGRVQPGECFHLYTREKFDSLEEFPMPEVHRIRLEMVVLQSKTYSGHEKAEEFLSQLPEPPKVQVIREAVRTLQFIGALDEDENLTPLGHRISIFTTHPLISKALVHAYFFKCVNPLVTIGTILSSEMELFPGMAFDKSPIREGKARFSPSSDHIAMTWLFHQWAEYLQTDDYRAERLMEEMLGSHKSFLFVKRLQELVADHLRQCELVPKTSLLFAKKADCNAYAFNDELIKGVLLSGVGNLLIHREYQLRKGVLKKTPSLVTMEGHTALIAGESVNYKRSEFPSPLLTYFQEMHSAQNRIAMIRETSIVAPLTVALFQPGTLTVVKPLGQDMDATNNVTLQLKSKKPLNFICDERTATAVVKLREAMWNVIDYFVMECGNPSNTKLYSDVSGFHNEVLSLLHRMLMEVGTNIDYDENGNLRKFVGKTR</sequence>
<evidence type="ECO:0000313" key="7">
    <source>
        <dbReference type="EMBL" id="RZF41369.1"/>
    </source>
</evidence>
<dbReference type="GO" id="GO:0002151">
    <property type="term" value="F:G-quadruplex RNA binding"/>
    <property type="evidence" value="ECO:0007669"/>
    <property type="project" value="TreeGrafter"/>
</dbReference>
<dbReference type="SMART" id="SM00490">
    <property type="entry name" value="HELICc"/>
    <property type="match status" value="1"/>
</dbReference>
<dbReference type="EMBL" id="QKKF02016774">
    <property type="protein sequence ID" value="RZF41369.1"/>
    <property type="molecule type" value="Genomic_DNA"/>
</dbReference>
<dbReference type="OrthoDB" id="5600252at2759"/>
<evidence type="ECO:0000256" key="4">
    <source>
        <dbReference type="ARBA" id="ARBA00022840"/>
    </source>
</evidence>
<name>A0A482X659_LAOST</name>
<dbReference type="CDD" id="cd17917">
    <property type="entry name" value="DEXHc_RHA-like"/>
    <property type="match status" value="1"/>
</dbReference>
<dbReference type="InterPro" id="IPR011545">
    <property type="entry name" value="DEAD/DEAH_box_helicase_dom"/>
</dbReference>
<dbReference type="GO" id="GO:0016787">
    <property type="term" value="F:hydrolase activity"/>
    <property type="evidence" value="ECO:0007669"/>
    <property type="project" value="UniProtKB-KW"/>
</dbReference>
<dbReference type="Pfam" id="PF04408">
    <property type="entry name" value="WHD_HA2"/>
    <property type="match status" value="1"/>
</dbReference>
<dbReference type="GO" id="GO:0005634">
    <property type="term" value="C:nucleus"/>
    <property type="evidence" value="ECO:0007669"/>
    <property type="project" value="TreeGrafter"/>
</dbReference>
<dbReference type="GO" id="GO:0003724">
    <property type="term" value="F:RNA helicase activity"/>
    <property type="evidence" value="ECO:0007669"/>
    <property type="project" value="TreeGrafter"/>
</dbReference>
<keyword evidence="3" id="KW-0347">Helicase</keyword>
<dbReference type="InterPro" id="IPR007502">
    <property type="entry name" value="Helicase-assoc_dom"/>
</dbReference>
<accession>A0A482X659</accession>
<dbReference type="Pfam" id="PF00270">
    <property type="entry name" value="DEAD"/>
    <property type="match status" value="1"/>
</dbReference>
<comment type="caution">
    <text evidence="7">The sequence shown here is derived from an EMBL/GenBank/DDBJ whole genome shotgun (WGS) entry which is preliminary data.</text>
</comment>
<evidence type="ECO:0000256" key="3">
    <source>
        <dbReference type="ARBA" id="ARBA00022806"/>
    </source>
</evidence>
<keyword evidence="1" id="KW-0547">Nucleotide-binding</keyword>
<dbReference type="InterPro" id="IPR027417">
    <property type="entry name" value="P-loop_NTPase"/>
</dbReference>
<dbReference type="CDD" id="cd18791">
    <property type="entry name" value="SF2_C_RHA"/>
    <property type="match status" value="1"/>
</dbReference>
<dbReference type="PROSITE" id="PS51194">
    <property type="entry name" value="HELICASE_CTER"/>
    <property type="match status" value="1"/>
</dbReference>
<evidence type="ECO:0000259" key="5">
    <source>
        <dbReference type="PROSITE" id="PS51192"/>
    </source>
</evidence>
<keyword evidence="4" id="KW-0067">ATP-binding</keyword>
<protein>
    <recommendedName>
        <fullName evidence="9">RNA helicase</fullName>
    </recommendedName>
</protein>
<dbReference type="SUPFAM" id="SSF52540">
    <property type="entry name" value="P-loop containing nucleoside triphosphate hydrolases"/>
    <property type="match status" value="1"/>
</dbReference>
<evidence type="ECO:0008006" key="9">
    <source>
        <dbReference type="Google" id="ProtNLM"/>
    </source>
</evidence>
<dbReference type="GO" id="GO:0005524">
    <property type="term" value="F:ATP binding"/>
    <property type="evidence" value="ECO:0007669"/>
    <property type="project" value="UniProtKB-KW"/>
</dbReference>
<evidence type="ECO:0000259" key="6">
    <source>
        <dbReference type="PROSITE" id="PS51194"/>
    </source>
</evidence>
<dbReference type="Gene3D" id="3.30.160.20">
    <property type="match status" value="1"/>
</dbReference>
<dbReference type="SMART" id="SM00847">
    <property type="entry name" value="HA2"/>
    <property type="match status" value="1"/>
</dbReference>
<dbReference type="SMR" id="A0A482X659"/>
<dbReference type="AlphaFoldDB" id="A0A482X659"/>
<keyword evidence="2" id="KW-0378">Hydrolase</keyword>
<dbReference type="PROSITE" id="PS51192">
    <property type="entry name" value="HELICASE_ATP_BIND_1"/>
    <property type="match status" value="1"/>
</dbReference>
<dbReference type="Pfam" id="PF00271">
    <property type="entry name" value="Helicase_C"/>
    <property type="match status" value="1"/>
</dbReference>
<gene>
    <name evidence="7" type="ORF">LSTR_LSTR000083</name>
</gene>
<evidence type="ECO:0000313" key="8">
    <source>
        <dbReference type="Proteomes" id="UP000291343"/>
    </source>
</evidence>
<dbReference type="InterPro" id="IPR014001">
    <property type="entry name" value="Helicase_ATP-bd"/>
</dbReference>
<dbReference type="InterPro" id="IPR001650">
    <property type="entry name" value="Helicase_C-like"/>
</dbReference>
<dbReference type="InParanoid" id="A0A482X659"/>
<evidence type="ECO:0000256" key="1">
    <source>
        <dbReference type="ARBA" id="ARBA00022741"/>
    </source>
</evidence>
<dbReference type="InterPro" id="IPR048333">
    <property type="entry name" value="HA2_WH"/>
</dbReference>
<dbReference type="PANTHER" id="PTHR18934">
    <property type="entry name" value="ATP-DEPENDENT RNA HELICASE"/>
    <property type="match status" value="1"/>
</dbReference>
<feature type="domain" description="Helicase C-terminal" evidence="6">
    <location>
        <begin position="652"/>
        <end position="820"/>
    </location>
</feature>
<feature type="domain" description="Helicase ATP-binding" evidence="5">
    <location>
        <begin position="440"/>
        <end position="609"/>
    </location>
</feature>
<dbReference type="PANTHER" id="PTHR18934:SF257">
    <property type="entry name" value="ATP-DEPENDENT RNA HELICASE DHX30"/>
    <property type="match status" value="1"/>
</dbReference>
<evidence type="ECO:0000256" key="2">
    <source>
        <dbReference type="ARBA" id="ARBA00022801"/>
    </source>
</evidence>
<proteinExistence type="predicted"/>
<dbReference type="STRING" id="195883.A0A482X659"/>
<dbReference type="Gene3D" id="3.40.50.300">
    <property type="entry name" value="P-loop containing nucleotide triphosphate hydrolases"/>
    <property type="match status" value="2"/>
</dbReference>
<reference evidence="7 8" key="1">
    <citation type="journal article" date="2017" name="Gigascience">
        <title>Genome sequence of the small brown planthopper, Laodelphax striatellus.</title>
        <authorList>
            <person name="Zhu J."/>
            <person name="Jiang F."/>
            <person name="Wang X."/>
            <person name="Yang P."/>
            <person name="Bao Y."/>
            <person name="Zhao W."/>
            <person name="Wang W."/>
            <person name="Lu H."/>
            <person name="Wang Q."/>
            <person name="Cui N."/>
            <person name="Li J."/>
            <person name="Chen X."/>
            <person name="Luo L."/>
            <person name="Yu J."/>
            <person name="Kang L."/>
            <person name="Cui F."/>
        </authorList>
    </citation>
    <scope>NUCLEOTIDE SEQUENCE [LARGE SCALE GENOMIC DNA]</scope>
    <source>
        <strain evidence="7">Lst14</strain>
    </source>
</reference>
<dbReference type="Gene3D" id="1.20.120.1080">
    <property type="match status" value="1"/>
</dbReference>
<keyword evidence="8" id="KW-1185">Reference proteome</keyword>
<dbReference type="SMART" id="SM00487">
    <property type="entry name" value="DEXDc"/>
    <property type="match status" value="1"/>
</dbReference>
<dbReference type="GO" id="GO:0005737">
    <property type="term" value="C:cytoplasm"/>
    <property type="evidence" value="ECO:0007669"/>
    <property type="project" value="TreeGrafter"/>
</dbReference>
<dbReference type="Proteomes" id="UP000291343">
    <property type="component" value="Unassembled WGS sequence"/>
</dbReference>
<organism evidence="7 8">
    <name type="scientific">Laodelphax striatellus</name>
    <name type="common">Small brown planthopper</name>
    <name type="synonym">Delphax striatella</name>
    <dbReference type="NCBI Taxonomy" id="195883"/>
    <lineage>
        <taxon>Eukaryota</taxon>
        <taxon>Metazoa</taxon>
        <taxon>Ecdysozoa</taxon>
        <taxon>Arthropoda</taxon>
        <taxon>Hexapoda</taxon>
        <taxon>Insecta</taxon>
        <taxon>Pterygota</taxon>
        <taxon>Neoptera</taxon>
        <taxon>Paraneoptera</taxon>
        <taxon>Hemiptera</taxon>
        <taxon>Auchenorrhyncha</taxon>
        <taxon>Fulgoroidea</taxon>
        <taxon>Delphacidae</taxon>
        <taxon>Criomorphinae</taxon>
        <taxon>Laodelphax</taxon>
    </lineage>
</organism>